<comment type="caution">
    <text evidence="7">Lacks conserved residue(s) required for the propagation of feature annotation.</text>
</comment>
<evidence type="ECO:0000313" key="10">
    <source>
        <dbReference type="EMBL" id="NXJ86890.1"/>
    </source>
</evidence>
<feature type="domain" description="Kinesin motor" evidence="9">
    <location>
        <begin position="39"/>
        <end position="128"/>
    </location>
</feature>
<feature type="non-terminal residue" evidence="10">
    <location>
        <position position="128"/>
    </location>
</feature>
<evidence type="ECO:0000256" key="2">
    <source>
        <dbReference type="ARBA" id="ARBA00022701"/>
    </source>
</evidence>
<evidence type="ECO:0000259" key="9">
    <source>
        <dbReference type="PROSITE" id="PS50067"/>
    </source>
</evidence>
<gene>
    <name evidence="10" type="primary">Ctk2</name>
    <name evidence="10" type="ORF">TROMEL_R11531</name>
</gene>
<keyword evidence="6" id="KW-0963">Cytoplasm</keyword>
<evidence type="ECO:0000256" key="5">
    <source>
        <dbReference type="ARBA" id="ARBA00023175"/>
    </source>
</evidence>
<dbReference type="GO" id="GO:0005524">
    <property type="term" value="F:ATP binding"/>
    <property type="evidence" value="ECO:0007669"/>
    <property type="project" value="UniProtKB-KW"/>
</dbReference>
<keyword evidence="11" id="KW-1185">Reference proteome</keyword>
<dbReference type="PANTHER" id="PTHR47972:SF45">
    <property type="entry name" value="PROTEIN CLARET SEGREGATIONAL"/>
    <property type="match status" value="1"/>
</dbReference>
<keyword evidence="6" id="KW-0206">Cytoskeleton</keyword>
<dbReference type="Proteomes" id="UP000550660">
    <property type="component" value="Unassembled WGS sequence"/>
</dbReference>
<dbReference type="SUPFAM" id="SSF52540">
    <property type="entry name" value="P-loop containing nucleoside triphosphate hydrolases"/>
    <property type="match status" value="1"/>
</dbReference>
<keyword evidence="4" id="KW-0067">ATP-binding</keyword>
<comment type="caution">
    <text evidence="10">The sequence shown here is derived from an EMBL/GenBank/DDBJ whole genome shotgun (WGS) entry which is preliminary data.</text>
</comment>
<dbReference type="GO" id="GO:0003777">
    <property type="term" value="F:microtubule motor activity"/>
    <property type="evidence" value="ECO:0007669"/>
    <property type="project" value="InterPro"/>
</dbReference>
<organism evidence="10 11">
    <name type="scientific">Trogon melanurus</name>
    <name type="common">Black-tailed trogon</name>
    <dbReference type="NCBI Taxonomy" id="56311"/>
    <lineage>
        <taxon>Eukaryota</taxon>
        <taxon>Metazoa</taxon>
        <taxon>Chordata</taxon>
        <taxon>Craniata</taxon>
        <taxon>Vertebrata</taxon>
        <taxon>Euteleostomi</taxon>
        <taxon>Archelosauria</taxon>
        <taxon>Archosauria</taxon>
        <taxon>Dinosauria</taxon>
        <taxon>Saurischia</taxon>
        <taxon>Theropoda</taxon>
        <taxon>Coelurosauria</taxon>
        <taxon>Aves</taxon>
        <taxon>Neognathae</taxon>
        <taxon>Neoaves</taxon>
        <taxon>Telluraves</taxon>
        <taxon>Coraciimorphae</taxon>
        <taxon>Trogoniformes</taxon>
        <taxon>Trogonidae</taxon>
        <taxon>Trogon</taxon>
    </lineage>
</organism>
<comment type="similarity">
    <text evidence="7">Belongs to the TRAFAC class myosin-kinesin ATPase superfamily. Kinesin family.</text>
</comment>
<dbReference type="InterPro" id="IPR027417">
    <property type="entry name" value="P-loop_NTPase"/>
</dbReference>
<keyword evidence="2" id="KW-0493">Microtubule</keyword>
<evidence type="ECO:0000256" key="8">
    <source>
        <dbReference type="SAM" id="Coils"/>
    </source>
</evidence>
<dbReference type="InterPro" id="IPR027640">
    <property type="entry name" value="Kinesin-like_fam"/>
</dbReference>
<keyword evidence="5" id="KW-0505">Motor protein</keyword>
<dbReference type="InterPro" id="IPR036961">
    <property type="entry name" value="Kinesin_motor_dom_sf"/>
</dbReference>
<evidence type="ECO:0000256" key="4">
    <source>
        <dbReference type="ARBA" id="ARBA00022840"/>
    </source>
</evidence>
<evidence type="ECO:0000256" key="1">
    <source>
        <dbReference type="ARBA" id="ARBA00004245"/>
    </source>
</evidence>
<comment type="subcellular location">
    <subcellularLocation>
        <location evidence="1">Cytoplasm</location>
        <location evidence="1">Cytoskeleton</location>
    </subcellularLocation>
</comment>
<dbReference type="AlphaFoldDB" id="A0A7L0EUE4"/>
<dbReference type="GO" id="GO:0005874">
    <property type="term" value="C:microtubule"/>
    <property type="evidence" value="ECO:0007669"/>
    <property type="project" value="UniProtKB-KW"/>
</dbReference>
<protein>
    <submittedName>
        <fullName evidence="10">CTK2 protein</fullName>
    </submittedName>
</protein>
<dbReference type="InterPro" id="IPR001752">
    <property type="entry name" value="Kinesin_motor_dom"/>
</dbReference>
<dbReference type="Pfam" id="PF16796">
    <property type="entry name" value="Microtub_bd"/>
    <property type="match status" value="1"/>
</dbReference>
<keyword evidence="3" id="KW-0547">Nucleotide-binding</keyword>
<evidence type="ECO:0000256" key="3">
    <source>
        <dbReference type="ARBA" id="ARBA00022741"/>
    </source>
</evidence>
<dbReference type="GO" id="GO:0007018">
    <property type="term" value="P:microtubule-based movement"/>
    <property type="evidence" value="ECO:0007669"/>
    <property type="project" value="InterPro"/>
</dbReference>
<keyword evidence="8" id="KW-0175">Coiled coil</keyword>
<evidence type="ECO:0000256" key="7">
    <source>
        <dbReference type="PROSITE-ProRule" id="PRU00283"/>
    </source>
</evidence>
<dbReference type="PROSITE" id="PS50067">
    <property type="entry name" value="KINESIN_MOTOR_2"/>
    <property type="match status" value="1"/>
</dbReference>
<evidence type="ECO:0000313" key="11">
    <source>
        <dbReference type="Proteomes" id="UP000550660"/>
    </source>
</evidence>
<dbReference type="GO" id="GO:0008017">
    <property type="term" value="F:microtubule binding"/>
    <property type="evidence" value="ECO:0007669"/>
    <property type="project" value="InterPro"/>
</dbReference>
<dbReference type="OrthoDB" id="3176171at2759"/>
<feature type="non-terminal residue" evidence="10">
    <location>
        <position position="1"/>
    </location>
</feature>
<evidence type="ECO:0000256" key="6">
    <source>
        <dbReference type="ARBA" id="ARBA00023212"/>
    </source>
</evidence>
<reference evidence="10 11" key="1">
    <citation type="submission" date="2019-09" db="EMBL/GenBank/DDBJ databases">
        <title>Bird 10,000 Genomes (B10K) Project - Family phase.</title>
        <authorList>
            <person name="Zhang G."/>
        </authorList>
    </citation>
    <scope>NUCLEOTIDE SEQUENCE [LARGE SCALE GENOMIC DNA]</scope>
    <source>
        <strain evidence="10">B10K-DU-007-40</strain>
        <tissue evidence="10">Mixed tissue sample</tissue>
    </source>
</reference>
<feature type="coiled-coil region" evidence="8">
    <location>
        <begin position="5"/>
        <end position="39"/>
    </location>
</feature>
<dbReference type="PANTHER" id="PTHR47972">
    <property type="entry name" value="KINESIN-LIKE PROTEIN KLP-3"/>
    <property type="match status" value="1"/>
</dbReference>
<dbReference type="Gene3D" id="3.40.850.10">
    <property type="entry name" value="Kinesin motor domain"/>
    <property type="match status" value="1"/>
</dbReference>
<name>A0A7L0EUE4_TROML</name>
<proteinExistence type="inferred from homology"/>
<dbReference type="EMBL" id="VXAG01003680">
    <property type="protein sequence ID" value="NXJ86890.1"/>
    <property type="molecule type" value="Genomic_DNA"/>
</dbReference>
<accession>A0A7L0EUE4</accession>
<dbReference type="InterPro" id="IPR031852">
    <property type="entry name" value="Vik1/Cik1_MT-bd"/>
</dbReference>
<sequence>LRGRVATQEQLLAQQDERLHGLEMERRRLHNLVQELKGNIRVFCRVRPVLPEEEERQKGLEHLHFPAEDNKSLVLTRPEESHVGRERRGDIRYDFSFDRVFPPGASQHEVFEEIALLVQVRSQRNPQV</sequence>